<reference evidence="2 3" key="1">
    <citation type="submission" date="2019-05" db="EMBL/GenBank/DDBJ databases">
        <title>Emergence of the Ug99 lineage of the wheat stem rust pathogen through somatic hybridization.</title>
        <authorList>
            <person name="Li F."/>
            <person name="Upadhyaya N.M."/>
            <person name="Sperschneider J."/>
            <person name="Matny O."/>
            <person name="Nguyen-Phuc H."/>
            <person name="Mago R."/>
            <person name="Raley C."/>
            <person name="Miller M.E."/>
            <person name="Silverstein K.A.T."/>
            <person name="Henningsen E."/>
            <person name="Hirsch C.D."/>
            <person name="Visser B."/>
            <person name="Pretorius Z.A."/>
            <person name="Steffenson B.J."/>
            <person name="Schwessinger B."/>
            <person name="Dodds P.N."/>
            <person name="Figueroa M."/>
        </authorList>
    </citation>
    <scope>NUCLEOTIDE SEQUENCE [LARGE SCALE GENOMIC DNA]</scope>
    <source>
        <strain evidence="2">21-0</strain>
    </source>
</reference>
<name>A0A5B0N6L0_PUCGR</name>
<feature type="region of interest" description="Disordered" evidence="1">
    <location>
        <begin position="1"/>
        <end position="46"/>
    </location>
</feature>
<keyword evidence="3" id="KW-1185">Reference proteome</keyword>
<evidence type="ECO:0000256" key="1">
    <source>
        <dbReference type="SAM" id="MobiDB-lite"/>
    </source>
</evidence>
<protein>
    <submittedName>
        <fullName evidence="2">Uncharacterized protein</fullName>
    </submittedName>
</protein>
<organism evidence="2 3">
    <name type="scientific">Puccinia graminis f. sp. tritici</name>
    <dbReference type="NCBI Taxonomy" id="56615"/>
    <lineage>
        <taxon>Eukaryota</taxon>
        <taxon>Fungi</taxon>
        <taxon>Dikarya</taxon>
        <taxon>Basidiomycota</taxon>
        <taxon>Pucciniomycotina</taxon>
        <taxon>Pucciniomycetes</taxon>
        <taxon>Pucciniales</taxon>
        <taxon>Pucciniaceae</taxon>
        <taxon>Puccinia</taxon>
    </lineage>
</organism>
<evidence type="ECO:0000313" key="3">
    <source>
        <dbReference type="Proteomes" id="UP000324748"/>
    </source>
</evidence>
<comment type="caution">
    <text evidence="2">The sequence shown here is derived from an EMBL/GenBank/DDBJ whole genome shotgun (WGS) entry which is preliminary data.</text>
</comment>
<sequence>MPSRRGRPRHINPTSSPHKETELAGSATAQADGPGARTSPRSGKTILAPSQPYVIVHGDVNKLNQVRQPPRPLERAGSARSQLLTVIIQSPKYLGAPLGVPVTGGSLLMRQTHRHDRRTLN</sequence>
<accession>A0A5B0N6L0</accession>
<gene>
    <name evidence="2" type="ORF">PGT21_000553</name>
</gene>
<dbReference type="Proteomes" id="UP000324748">
    <property type="component" value="Unassembled WGS sequence"/>
</dbReference>
<dbReference type="AlphaFoldDB" id="A0A5B0N6L0"/>
<feature type="compositionally biased region" description="Basic residues" evidence="1">
    <location>
        <begin position="1"/>
        <end position="10"/>
    </location>
</feature>
<proteinExistence type="predicted"/>
<dbReference type="EMBL" id="VSWC01000116">
    <property type="protein sequence ID" value="KAA1084897.1"/>
    <property type="molecule type" value="Genomic_DNA"/>
</dbReference>
<evidence type="ECO:0000313" key="2">
    <source>
        <dbReference type="EMBL" id="KAA1084897.1"/>
    </source>
</evidence>